<feature type="region of interest" description="Disordered" evidence="1">
    <location>
        <begin position="74"/>
        <end position="96"/>
    </location>
</feature>
<keyword evidence="3" id="KW-1185">Reference proteome</keyword>
<dbReference type="AlphaFoldDB" id="A0A383V3T0"/>
<gene>
    <name evidence="2" type="ORF">BQ4739_LOCUS61</name>
</gene>
<reference evidence="2 3" key="1">
    <citation type="submission" date="2016-10" db="EMBL/GenBank/DDBJ databases">
        <authorList>
            <person name="Cai Z."/>
        </authorList>
    </citation>
    <scope>NUCLEOTIDE SEQUENCE [LARGE SCALE GENOMIC DNA]</scope>
</reference>
<protein>
    <submittedName>
        <fullName evidence="2">Uncharacterized protein</fullName>
    </submittedName>
</protein>
<accession>A0A383V3T0</accession>
<feature type="compositionally biased region" description="Polar residues" evidence="1">
    <location>
        <begin position="31"/>
        <end position="41"/>
    </location>
</feature>
<feature type="region of interest" description="Disordered" evidence="1">
    <location>
        <begin position="1"/>
        <end position="49"/>
    </location>
</feature>
<feature type="compositionally biased region" description="Low complexity" evidence="1">
    <location>
        <begin position="14"/>
        <end position="30"/>
    </location>
</feature>
<evidence type="ECO:0000256" key="1">
    <source>
        <dbReference type="SAM" id="MobiDB-lite"/>
    </source>
</evidence>
<proteinExistence type="predicted"/>
<name>A0A383V3T0_TETOB</name>
<dbReference type="Proteomes" id="UP000256970">
    <property type="component" value="Unassembled WGS sequence"/>
</dbReference>
<organism evidence="2 3">
    <name type="scientific">Tetradesmus obliquus</name>
    <name type="common">Green alga</name>
    <name type="synonym">Acutodesmus obliquus</name>
    <dbReference type="NCBI Taxonomy" id="3088"/>
    <lineage>
        <taxon>Eukaryota</taxon>
        <taxon>Viridiplantae</taxon>
        <taxon>Chlorophyta</taxon>
        <taxon>core chlorophytes</taxon>
        <taxon>Chlorophyceae</taxon>
        <taxon>CS clade</taxon>
        <taxon>Sphaeropleales</taxon>
        <taxon>Scenedesmaceae</taxon>
        <taxon>Tetradesmus</taxon>
    </lineage>
</organism>
<evidence type="ECO:0000313" key="3">
    <source>
        <dbReference type="Proteomes" id="UP000256970"/>
    </source>
</evidence>
<sequence>MLTVSQRAQKRKQQQQQQQEEQQQQQQKQQSDGCSLDSSAQLEELKGQVQQQQSEIAGLRQKCEEQHAKLEEQQVKLEEQEVKLEEQREKLEEQHAKLEEQEVKLEEQREKLEEQREKLEEQEVKLGEMLSALLALQQQQAEQRAVAATHLPVELSPESLAKCCGCQTGSSGAASASSSIVSAVSSWEREVGGGVGATGKSNAVECDSRAANRPGWWRMRITKAVLAGAYMLPVYLVIDICNKVHSLQQRG</sequence>
<dbReference type="EMBL" id="FNXT01000002">
    <property type="protein sequence ID" value="SZX59442.1"/>
    <property type="molecule type" value="Genomic_DNA"/>
</dbReference>
<evidence type="ECO:0000313" key="2">
    <source>
        <dbReference type="EMBL" id="SZX59442.1"/>
    </source>
</evidence>